<feature type="region of interest" description="Disordered" evidence="1">
    <location>
        <begin position="108"/>
        <end position="133"/>
    </location>
</feature>
<keyword evidence="3" id="KW-1185">Reference proteome</keyword>
<dbReference type="PIRSF" id="PIRSF006606">
    <property type="entry name" value="UCP006606"/>
    <property type="match status" value="1"/>
</dbReference>
<dbReference type="OrthoDB" id="73585at2157"/>
<feature type="compositionally biased region" description="Basic and acidic residues" evidence="1">
    <location>
        <begin position="122"/>
        <end position="133"/>
    </location>
</feature>
<dbReference type="AlphaFoldDB" id="A0A1D3L034"/>
<dbReference type="Pfam" id="PF04009">
    <property type="entry name" value="DUF356"/>
    <property type="match status" value="1"/>
</dbReference>
<dbReference type="STRING" id="118062.MCBB_0433"/>
<evidence type="ECO:0000256" key="1">
    <source>
        <dbReference type="SAM" id="MobiDB-lite"/>
    </source>
</evidence>
<evidence type="ECO:0000313" key="2">
    <source>
        <dbReference type="EMBL" id="SCG85012.1"/>
    </source>
</evidence>
<organism evidence="2 3">
    <name type="scientific">Methanobacterium congolense</name>
    <dbReference type="NCBI Taxonomy" id="118062"/>
    <lineage>
        <taxon>Archaea</taxon>
        <taxon>Methanobacteriati</taxon>
        <taxon>Methanobacteriota</taxon>
        <taxon>Methanomada group</taxon>
        <taxon>Methanobacteria</taxon>
        <taxon>Methanobacteriales</taxon>
        <taxon>Methanobacteriaceae</taxon>
        <taxon>Methanobacterium</taxon>
    </lineage>
</organism>
<dbReference type="KEGG" id="mcub:MCBB_0433"/>
<accession>A0A1D3L034</accession>
<dbReference type="GeneID" id="30411293"/>
<dbReference type="InterPro" id="IPR007154">
    <property type="entry name" value="DUF356"/>
</dbReference>
<protein>
    <recommendedName>
        <fullName evidence="4">DUF356 domain-containing protein</fullName>
    </recommendedName>
</protein>
<dbReference type="EMBL" id="LT607756">
    <property type="protein sequence ID" value="SCG85012.1"/>
    <property type="molecule type" value="Genomic_DNA"/>
</dbReference>
<sequence length="133" mass="15185">MALILIRADNKEKLLNGIADVERHAKLKILGIPRVIPSESADNIVQEIIKQKLRSKSKKAVIVRVEEDTTKSIVNIRKIHPPAHLMVISEEYDAFKDLEAKFKELKPFRGYYSPKNPNSPKRKADSKNNSKKN</sequence>
<dbReference type="RefSeq" id="WP_071906146.1">
    <property type="nucleotide sequence ID" value="NZ_LT607756.1"/>
</dbReference>
<dbReference type="PATRIC" id="fig|129848.4.peg.435"/>
<gene>
    <name evidence="2" type="ORF">MCBB_0433</name>
</gene>
<name>A0A1D3L034_9EURY</name>
<evidence type="ECO:0000313" key="3">
    <source>
        <dbReference type="Proteomes" id="UP000094707"/>
    </source>
</evidence>
<reference evidence="2 3" key="1">
    <citation type="submission" date="2016-08" db="EMBL/GenBank/DDBJ databases">
        <authorList>
            <person name="Seilhamer J.J."/>
        </authorList>
    </citation>
    <scope>NUCLEOTIDE SEQUENCE [LARGE SCALE GENOMIC DNA]</scope>
    <source>
        <strain evidence="2">Buetzberg</strain>
    </source>
</reference>
<proteinExistence type="predicted"/>
<dbReference type="Proteomes" id="UP000094707">
    <property type="component" value="Chromosome I"/>
</dbReference>
<evidence type="ECO:0008006" key="4">
    <source>
        <dbReference type="Google" id="ProtNLM"/>
    </source>
</evidence>